<evidence type="ECO:0000256" key="6">
    <source>
        <dbReference type="ARBA" id="ARBA00023136"/>
    </source>
</evidence>
<evidence type="ECO:0000313" key="10">
    <source>
        <dbReference type="Proteomes" id="UP000485058"/>
    </source>
</evidence>
<keyword evidence="2" id="KW-0813">Transport</keyword>
<comment type="subcellular location">
    <subcellularLocation>
        <location evidence="1">Endomembrane system</location>
        <topology evidence="1">Multi-pass membrane protein</topology>
    </subcellularLocation>
</comment>
<feature type="chain" id="PRO_5025646838" description="CASTOR/POLLUX/SYM8 ion channel conserved domain-containing protein" evidence="7">
    <location>
        <begin position="24"/>
        <end position="410"/>
    </location>
</feature>
<dbReference type="PANTHER" id="PTHR31563">
    <property type="entry name" value="ION CHANNEL POLLUX-RELATED"/>
    <property type="match status" value="1"/>
</dbReference>
<organism evidence="9 10">
    <name type="scientific">Haematococcus lacustris</name>
    <name type="common">Green alga</name>
    <name type="synonym">Haematococcus pluvialis</name>
    <dbReference type="NCBI Taxonomy" id="44745"/>
    <lineage>
        <taxon>Eukaryota</taxon>
        <taxon>Viridiplantae</taxon>
        <taxon>Chlorophyta</taxon>
        <taxon>core chlorophytes</taxon>
        <taxon>Chlorophyceae</taxon>
        <taxon>CS clade</taxon>
        <taxon>Chlamydomonadales</taxon>
        <taxon>Haematococcaceae</taxon>
        <taxon>Haematococcus</taxon>
    </lineage>
</organism>
<evidence type="ECO:0000259" key="8">
    <source>
        <dbReference type="Pfam" id="PF06241"/>
    </source>
</evidence>
<dbReference type="Proteomes" id="UP000485058">
    <property type="component" value="Unassembled WGS sequence"/>
</dbReference>
<evidence type="ECO:0000256" key="3">
    <source>
        <dbReference type="ARBA" id="ARBA00022692"/>
    </source>
</evidence>
<keyword evidence="4" id="KW-1133">Transmembrane helix</keyword>
<evidence type="ECO:0000256" key="5">
    <source>
        <dbReference type="ARBA" id="ARBA00023065"/>
    </source>
</evidence>
<evidence type="ECO:0000256" key="2">
    <source>
        <dbReference type="ARBA" id="ARBA00022448"/>
    </source>
</evidence>
<feature type="non-terminal residue" evidence="9">
    <location>
        <position position="410"/>
    </location>
</feature>
<dbReference type="InterPro" id="IPR010420">
    <property type="entry name" value="CASTOR/POLLUX/SYM8_dom"/>
</dbReference>
<dbReference type="GO" id="GO:0006811">
    <property type="term" value="P:monoatomic ion transport"/>
    <property type="evidence" value="ECO:0007669"/>
    <property type="project" value="UniProtKB-KW"/>
</dbReference>
<name>A0A699ZSK7_HAELA</name>
<keyword evidence="7" id="KW-0732">Signal</keyword>
<proteinExistence type="predicted"/>
<accession>A0A699ZSK7</accession>
<keyword evidence="6" id="KW-0472">Membrane</keyword>
<feature type="signal peptide" evidence="7">
    <location>
        <begin position="1"/>
        <end position="23"/>
    </location>
</feature>
<feature type="non-terminal residue" evidence="9">
    <location>
        <position position="1"/>
    </location>
</feature>
<dbReference type="PANTHER" id="PTHR31563:SF10">
    <property type="entry name" value="ION CHANNEL POLLUX-RELATED"/>
    <property type="match status" value="1"/>
</dbReference>
<evidence type="ECO:0000256" key="7">
    <source>
        <dbReference type="SAM" id="SignalP"/>
    </source>
</evidence>
<feature type="domain" description="CASTOR/POLLUX/SYM8 ion channel conserved" evidence="8">
    <location>
        <begin position="129"/>
        <end position="216"/>
    </location>
</feature>
<dbReference type="Pfam" id="PF06241">
    <property type="entry name" value="Castor_Poll_mid"/>
    <property type="match status" value="1"/>
</dbReference>
<dbReference type="AlphaFoldDB" id="A0A699ZSK7"/>
<keyword evidence="5" id="KW-0406">Ion transport</keyword>
<gene>
    <name evidence="9" type="ORF">HaLaN_15798</name>
</gene>
<evidence type="ECO:0000313" key="9">
    <source>
        <dbReference type="EMBL" id="GFH18922.1"/>
    </source>
</evidence>
<evidence type="ECO:0000256" key="1">
    <source>
        <dbReference type="ARBA" id="ARBA00004127"/>
    </source>
</evidence>
<protein>
    <recommendedName>
        <fullName evidence="8">CASTOR/POLLUX/SYM8 ion channel conserved domain-containing protein</fullName>
    </recommendedName>
</protein>
<dbReference type="GO" id="GO:0012505">
    <property type="term" value="C:endomembrane system"/>
    <property type="evidence" value="ECO:0007669"/>
    <property type="project" value="UniProtKB-SubCell"/>
</dbReference>
<dbReference type="InterPro" id="IPR044849">
    <property type="entry name" value="CASTOR/POLLUX/SYM8-like"/>
</dbReference>
<keyword evidence="10" id="KW-1185">Reference proteome</keyword>
<dbReference type="EMBL" id="BLLF01001380">
    <property type="protein sequence ID" value="GFH18922.1"/>
    <property type="molecule type" value="Genomic_DNA"/>
</dbReference>
<evidence type="ECO:0000256" key="4">
    <source>
        <dbReference type="ARBA" id="ARBA00022989"/>
    </source>
</evidence>
<keyword evidence="3" id="KW-0812">Transmembrane</keyword>
<sequence>MVSEKSLAGLLLLNVSFFSGMFLDDEITARLKSTSLDIVTRSGNPASCRDLAMVAAGQADTVIVLHPDSHTSQQAAEAVKAATAMALSVEGRHSTQKVVMQMPNELTVNDYMKSFTRTVLQLPDGNFMDRFTCHTALQPGVFRVWLKILQQGPSNVKLRVKALPAMLHGRTFAEVRRSFRDCIVVGYIRGQDPCFDPLDTQVMLPEQDRLIVLSYVASPAPCTQAQPIYKVAANAASERLARPATYQPAPRKVIVAGWHAPELPDMVQGFADAAPEASQITFILRQDAGIKTADAVVLGMNEELQSQVEADALVLASLLQVQDAVIASGRARAPHVVAKVHRFGTMQVINQYFDMLYPKQPVAPRSHPVPAHQALQPQKPAPATPLALSRLWHIPESVLLEAQEIQAAAA</sequence>
<comment type="caution">
    <text evidence="9">The sequence shown here is derived from an EMBL/GenBank/DDBJ whole genome shotgun (WGS) entry which is preliminary data.</text>
</comment>
<reference evidence="9 10" key="1">
    <citation type="submission" date="2020-02" db="EMBL/GenBank/DDBJ databases">
        <title>Draft genome sequence of Haematococcus lacustris strain NIES-144.</title>
        <authorList>
            <person name="Morimoto D."/>
            <person name="Nakagawa S."/>
            <person name="Yoshida T."/>
            <person name="Sawayama S."/>
        </authorList>
    </citation>
    <scope>NUCLEOTIDE SEQUENCE [LARGE SCALE GENOMIC DNA]</scope>
    <source>
        <strain evidence="9 10">NIES-144</strain>
    </source>
</reference>